<dbReference type="PIRSF" id="PIRSF002741">
    <property type="entry name" value="MppA"/>
    <property type="match status" value="1"/>
</dbReference>
<evidence type="ECO:0000256" key="2">
    <source>
        <dbReference type="ARBA" id="ARBA00022448"/>
    </source>
</evidence>
<protein>
    <submittedName>
        <fullName evidence="5">ABC transporter substrate-binding protein</fullName>
    </submittedName>
</protein>
<dbReference type="Gene3D" id="3.40.190.10">
    <property type="entry name" value="Periplasmic binding protein-like II"/>
    <property type="match status" value="1"/>
</dbReference>
<organism evidence="5 6">
    <name type="scientific">Corynebacterium canis</name>
    <dbReference type="NCBI Taxonomy" id="679663"/>
    <lineage>
        <taxon>Bacteria</taxon>
        <taxon>Bacillati</taxon>
        <taxon>Actinomycetota</taxon>
        <taxon>Actinomycetes</taxon>
        <taxon>Mycobacteriales</taxon>
        <taxon>Corynebacteriaceae</taxon>
        <taxon>Corynebacterium</taxon>
    </lineage>
</organism>
<keyword evidence="3" id="KW-0732">Signal</keyword>
<dbReference type="GO" id="GO:0043190">
    <property type="term" value="C:ATP-binding cassette (ABC) transporter complex"/>
    <property type="evidence" value="ECO:0007669"/>
    <property type="project" value="InterPro"/>
</dbReference>
<keyword evidence="2" id="KW-0813">Transport</keyword>
<dbReference type="RefSeq" id="WP_146325599.1">
    <property type="nucleotide sequence ID" value="NZ_BAABLR010000060.1"/>
</dbReference>
<dbReference type="Gene3D" id="3.90.76.10">
    <property type="entry name" value="Dipeptide-binding Protein, Domain 1"/>
    <property type="match status" value="1"/>
</dbReference>
<dbReference type="GO" id="GO:0042597">
    <property type="term" value="C:periplasmic space"/>
    <property type="evidence" value="ECO:0007669"/>
    <property type="project" value="UniProtKB-ARBA"/>
</dbReference>
<reference evidence="5 6" key="1">
    <citation type="submission" date="2019-08" db="EMBL/GenBank/DDBJ databases">
        <authorList>
            <person name="Lei W."/>
        </authorList>
    </citation>
    <scope>NUCLEOTIDE SEQUENCE [LARGE SCALE GENOMIC DNA]</scope>
    <source>
        <strain evidence="5 6">CCUG 58627</strain>
    </source>
</reference>
<dbReference type="GO" id="GO:0015833">
    <property type="term" value="P:peptide transport"/>
    <property type="evidence" value="ECO:0007669"/>
    <property type="project" value="TreeGrafter"/>
</dbReference>
<dbReference type="GO" id="GO:1904680">
    <property type="term" value="F:peptide transmembrane transporter activity"/>
    <property type="evidence" value="ECO:0007669"/>
    <property type="project" value="TreeGrafter"/>
</dbReference>
<proteinExistence type="inferred from homology"/>
<dbReference type="PANTHER" id="PTHR30290:SF9">
    <property type="entry name" value="OLIGOPEPTIDE-BINDING PROTEIN APPA"/>
    <property type="match status" value="1"/>
</dbReference>
<feature type="domain" description="Solute-binding protein family 5" evidence="4">
    <location>
        <begin position="128"/>
        <end position="485"/>
    </location>
</feature>
<name>A0A5C5TXR1_9CORY</name>
<evidence type="ECO:0000313" key="6">
    <source>
        <dbReference type="Proteomes" id="UP000320791"/>
    </source>
</evidence>
<dbReference type="InterPro" id="IPR039424">
    <property type="entry name" value="SBP_5"/>
</dbReference>
<evidence type="ECO:0000256" key="1">
    <source>
        <dbReference type="ARBA" id="ARBA00005695"/>
    </source>
</evidence>
<keyword evidence="6" id="KW-1185">Reference proteome</keyword>
<dbReference type="PANTHER" id="PTHR30290">
    <property type="entry name" value="PERIPLASMIC BINDING COMPONENT OF ABC TRANSPORTER"/>
    <property type="match status" value="1"/>
</dbReference>
<dbReference type="SUPFAM" id="SSF53850">
    <property type="entry name" value="Periplasmic binding protein-like II"/>
    <property type="match status" value="1"/>
</dbReference>
<dbReference type="Gene3D" id="3.10.105.10">
    <property type="entry name" value="Dipeptide-binding Protein, Domain 3"/>
    <property type="match status" value="1"/>
</dbReference>
<accession>A0A5C5TXR1</accession>
<dbReference type="AlphaFoldDB" id="A0A5C5TXR1"/>
<comment type="caution">
    <text evidence="5">The sequence shown here is derived from an EMBL/GenBank/DDBJ whole genome shotgun (WGS) entry which is preliminary data.</text>
</comment>
<evidence type="ECO:0000256" key="3">
    <source>
        <dbReference type="ARBA" id="ARBA00022729"/>
    </source>
</evidence>
<dbReference type="Proteomes" id="UP000320791">
    <property type="component" value="Unassembled WGS sequence"/>
</dbReference>
<comment type="similarity">
    <text evidence="1">Belongs to the bacterial solute-binding protein 5 family.</text>
</comment>
<gene>
    <name evidence="5" type="ORF">FRX94_12080</name>
</gene>
<dbReference type="EMBL" id="VOHM01000037">
    <property type="protein sequence ID" value="TWT18082.1"/>
    <property type="molecule type" value="Genomic_DNA"/>
</dbReference>
<dbReference type="InterPro" id="IPR030678">
    <property type="entry name" value="Peptide/Ni-bd"/>
</dbReference>
<dbReference type="Pfam" id="PF00496">
    <property type="entry name" value="SBP_bac_5"/>
    <property type="match status" value="1"/>
</dbReference>
<dbReference type="InterPro" id="IPR000914">
    <property type="entry name" value="SBP_5_dom"/>
</dbReference>
<sequence length="588" mass="63872">MKKENFQLFARILNEQIVPTLSKEESMFSSCTSIVRPGRAVAASVSALSVCVLTLTACSNPDDNSASGASGTNASAEQTLVLLDNNETGGYNPVAGYSRAGDSPIYEGLFRLKAPASGGKDASKILVEFEPLLAAGPAVSSDGNKTWTVEVKENIAFSDGSSFGPEDVVATYKAILDERSASGEALDWEMVKDVRSEGNKVIFELKIPYAEFDHKLLNGIAPSEAFDGDPKLAEESELNSKPVGTGPYKLEQLRADEAIFTAREDYHGGAPELKKIVYRVNQDENSRAQQLRGGEGDGTIIDPALAQEFKGKDGFKVVSAHSADWRGITLPAGNPVTGDQAVRTAVNLAVDRQALANDVLKGHAKPNSTFLADFYGDAYDPAADINYDVTKAEKILDEAGWKKGSDGIRVKDGQRAAFDVIYYPNLDRARADLTLAVASDLKKIGIEVTPLARDSKSVNEEDYAKIPVMLGGGATPYSVDGQIYTVLHSKFAKPGAGAWWDNCSDYVNPEIDKLLDEARVEQDQAKRDALYREIQKLYAEKPAMLQLVYVDHVYVERDLGYTHPAEILEPHAHGLNFGPWFNLAAWHK</sequence>
<dbReference type="OrthoDB" id="9046151at2"/>
<evidence type="ECO:0000313" key="5">
    <source>
        <dbReference type="EMBL" id="TWT18082.1"/>
    </source>
</evidence>
<evidence type="ECO:0000259" key="4">
    <source>
        <dbReference type="Pfam" id="PF00496"/>
    </source>
</evidence>